<gene>
    <name evidence="3" type="ORF">C8A00DRAFT_15164</name>
</gene>
<accession>A0AAN6VNS9</accession>
<sequence length="352" mass="37853">MNGKAYREALQRCAGPDDQPLTPTHARPSSYHFQGLDNNADDDTTRHTIDSARDDGRVLQRPSHLRTGGYTSHMRSSSRISWDGRARVPSSRTPSPSSSPPPSPSPGSPSRHQSPVRRSNRPRPSSTISLPEHSFGRPTGLPDRWSYDRERMPSPPPAPHGLRPGSPLGEHEALEVAFSRPASTFMSSPASSRPQSILLSASTDLGCSQTPSTPTLRVTIAPPACEGESSQQQRPQSKEHAYHLLSSEEMEMLSRPPPTQPPMTPSPSPGAAAVSTPKLTHEISRLGPPKQNTPPPDDSDEKKEDKPGCLGLCEIATARQFGGKFGAWFMGMVIPVTFGLVTGCVAAATGCR</sequence>
<feature type="compositionally biased region" description="Basic and acidic residues" evidence="1">
    <location>
        <begin position="1"/>
        <end position="10"/>
    </location>
</feature>
<evidence type="ECO:0000313" key="3">
    <source>
        <dbReference type="EMBL" id="KAK4153646.1"/>
    </source>
</evidence>
<evidence type="ECO:0000256" key="2">
    <source>
        <dbReference type="SAM" id="Phobius"/>
    </source>
</evidence>
<evidence type="ECO:0000313" key="4">
    <source>
        <dbReference type="Proteomes" id="UP001302745"/>
    </source>
</evidence>
<keyword evidence="2" id="KW-1133">Transmembrane helix</keyword>
<feature type="compositionally biased region" description="Pro residues" evidence="1">
    <location>
        <begin position="97"/>
        <end position="107"/>
    </location>
</feature>
<feature type="compositionally biased region" description="Polar residues" evidence="1">
    <location>
        <begin position="69"/>
        <end position="80"/>
    </location>
</feature>
<dbReference type="Proteomes" id="UP001302745">
    <property type="component" value="Unassembled WGS sequence"/>
</dbReference>
<feature type="compositionally biased region" description="Pro residues" evidence="1">
    <location>
        <begin position="255"/>
        <end position="268"/>
    </location>
</feature>
<proteinExistence type="predicted"/>
<organism evidence="3 4">
    <name type="scientific">Chaetomidium leptoderma</name>
    <dbReference type="NCBI Taxonomy" id="669021"/>
    <lineage>
        <taxon>Eukaryota</taxon>
        <taxon>Fungi</taxon>
        <taxon>Dikarya</taxon>
        <taxon>Ascomycota</taxon>
        <taxon>Pezizomycotina</taxon>
        <taxon>Sordariomycetes</taxon>
        <taxon>Sordariomycetidae</taxon>
        <taxon>Sordariales</taxon>
        <taxon>Chaetomiaceae</taxon>
        <taxon>Chaetomidium</taxon>
    </lineage>
</organism>
<feature type="transmembrane region" description="Helical" evidence="2">
    <location>
        <begin position="325"/>
        <end position="348"/>
    </location>
</feature>
<reference evidence="3" key="1">
    <citation type="journal article" date="2023" name="Mol. Phylogenet. Evol.">
        <title>Genome-scale phylogeny and comparative genomics of the fungal order Sordariales.</title>
        <authorList>
            <person name="Hensen N."/>
            <person name="Bonometti L."/>
            <person name="Westerberg I."/>
            <person name="Brannstrom I.O."/>
            <person name="Guillou S."/>
            <person name="Cros-Aarteil S."/>
            <person name="Calhoun S."/>
            <person name="Haridas S."/>
            <person name="Kuo A."/>
            <person name="Mondo S."/>
            <person name="Pangilinan J."/>
            <person name="Riley R."/>
            <person name="LaButti K."/>
            <person name="Andreopoulos B."/>
            <person name="Lipzen A."/>
            <person name="Chen C."/>
            <person name="Yan M."/>
            <person name="Daum C."/>
            <person name="Ng V."/>
            <person name="Clum A."/>
            <person name="Steindorff A."/>
            <person name="Ohm R.A."/>
            <person name="Martin F."/>
            <person name="Silar P."/>
            <person name="Natvig D.O."/>
            <person name="Lalanne C."/>
            <person name="Gautier V."/>
            <person name="Ament-Velasquez S.L."/>
            <person name="Kruys A."/>
            <person name="Hutchinson M.I."/>
            <person name="Powell A.J."/>
            <person name="Barry K."/>
            <person name="Miller A.N."/>
            <person name="Grigoriev I.V."/>
            <person name="Debuchy R."/>
            <person name="Gladieux P."/>
            <person name="Hiltunen Thoren M."/>
            <person name="Johannesson H."/>
        </authorList>
    </citation>
    <scope>NUCLEOTIDE SEQUENCE</scope>
    <source>
        <strain evidence="3">CBS 538.74</strain>
    </source>
</reference>
<comment type="caution">
    <text evidence="3">The sequence shown here is derived from an EMBL/GenBank/DDBJ whole genome shotgun (WGS) entry which is preliminary data.</text>
</comment>
<dbReference type="AlphaFoldDB" id="A0AAN6VNS9"/>
<keyword evidence="2" id="KW-0472">Membrane</keyword>
<keyword evidence="2" id="KW-0812">Transmembrane</keyword>
<reference evidence="3" key="2">
    <citation type="submission" date="2023-05" db="EMBL/GenBank/DDBJ databases">
        <authorList>
            <consortium name="Lawrence Berkeley National Laboratory"/>
            <person name="Steindorff A."/>
            <person name="Hensen N."/>
            <person name="Bonometti L."/>
            <person name="Westerberg I."/>
            <person name="Brannstrom I.O."/>
            <person name="Guillou S."/>
            <person name="Cros-Aarteil S."/>
            <person name="Calhoun S."/>
            <person name="Haridas S."/>
            <person name="Kuo A."/>
            <person name="Mondo S."/>
            <person name="Pangilinan J."/>
            <person name="Riley R."/>
            <person name="Labutti K."/>
            <person name="Andreopoulos B."/>
            <person name="Lipzen A."/>
            <person name="Chen C."/>
            <person name="Yanf M."/>
            <person name="Daum C."/>
            <person name="Ng V."/>
            <person name="Clum A."/>
            <person name="Ohm R."/>
            <person name="Martin F."/>
            <person name="Silar P."/>
            <person name="Natvig D."/>
            <person name="Lalanne C."/>
            <person name="Gautier V."/>
            <person name="Ament-Velasquez S.L."/>
            <person name="Kruys A."/>
            <person name="Hutchinson M.I."/>
            <person name="Powell A.J."/>
            <person name="Barry K."/>
            <person name="Miller A.N."/>
            <person name="Grigoriev I.V."/>
            <person name="Debuchy R."/>
            <person name="Gladieux P."/>
            <person name="Thoren M.H."/>
            <person name="Johannesson H."/>
        </authorList>
    </citation>
    <scope>NUCLEOTIDE SEQUENCE</scope>
    <source>
        <strain evidence="3">CBS 538.74</strain>
    </source>
</reference>
<keyword evidence="4" id="KW-1185">Reference proteome</keyword>
<evidence type="ECO:0000256" key="1">
    <source>
        <dbReference type="SAM" id="MobiDB-lite"/>
    </source>
</evidence>
<feature type="compositionally biased region" description="Basic and acidic residues" evidence="1">
    <location>
        <begin position="43"/>
        <end position="58"/>
    </location>
</feature>
<dbReference type="EMBL" id="MU856934">
    <property type="protein sequence ID" value="KAK4153646.1"/>
    <property type="molecule type" value="Genomic_DNA"/>
</dbReference>
<protein>
    <submittedName>
        <fullName evidence="3">Uncharacterized protein</fullName>
    </submittedName>
</protein>
<feature type="region of interest" description="Disordered" evidence="1">
    <location>
        <begin position="250"/>
        <end position="306"/>
    </location>
</feature>
<name>A0AAN6VNS9_9PEZI</name>
<feature type="region of interest" description="Disordered" evidence="1">
    <location>
        <begin position="1"/>
        <end position="168"/>
    </location>
</feature>